<dbReference type="STRING" id="747525.W4JRF9"/>
<dbReference type="InParanoid" id="W4JRF9"/>
<organism evidence="1 2">
    <name type="scientific">Heterobasidion irregulare (strain TC 32-1)</name>
    <dbReference type="NCBI Taxonomy" id="747525"/>
    <lineage>
        <taxon>Eukaryota</taxon>
        <taxon>Fungi</taxon>
        <taxon>Dikarya</taxon>
        <taxon>Basidiomycota</taxon>
        <taxon>Agaricomycotina</taxon>
        <taxon>Agaricomycetes</taxon>
        <taxon>Russulales</taxon>
        <taxon>Bondarzewiaceae</taxon>
        <taxon>Heterobasidion</taxon>
        <taxon>Heterobasidion annosum species complex</taxon>
    </lineage>
</organism>
<dbReference type="AlphaFoldDB" id="W4JRF9"/>
<dbReference type="SUPFAM" id="SSF81383">
    <property type="entry name" value="F-box domain"/>
    <property type="match status" value="1"/>
</dbReference>
<accession>W4JRF9</accession>
<gene>
    <name evidence="1" type="ORF">HETIRDRAFT_430232</name>
</gene>
<dbReference type="Proteomes" id="UP000030671">
    <property type="component" value="Unassembled WGS sequence"/>
</dbReference>
<name>W4JRF9_HETIT</name>
<proteinExistence type="predicted"/>
<reference evidence="1 2" key="1">
    <citation type="journal article" date="2012" name="New Phytol.">
        <title>Insight into trade-off between wood decay and parasitism from the genome of a fungal forest pathogen.</title>
        <authorList>
            <person name="Olson A."/>
            <person name="Aerts A."/>
            <person name="Asiegbu F."/>
            <person name="Belbahri L."/>
            <person name="Bouzid O."/>
            <person name="Broberg A."/>
            <person name="Canback B."/>
            <person name="Coutinho P.M."/>
            <person name="Cullen D."/>
            <person name="Dalman K."/>
            <person name="Deflorio G."/>
            <person name="van Diepen L.T."/>
            <person name="Dunand C."/>
            <person name="Duplessis S."/>
            <person name="Durling M."/>
            <person name="Gonthier P."/>
            <person name="Grimwood J."/>
            <person name="Fossdal C.G."/>
            <person name="Hansson D."/>
            <person name="Henrissat B."/>
            <person name="Hietala A."/>
            <person name="Himmelstrand K."/>
            <person name="Hoffmeister D."/>
            <person name="Hogberg N."/>
            <person name="James T.Y."/>
            <person name="Karlsson M."/>
            <person name="Kohler A."/>
            <person name="Kues U."/>
            <person name="Lee Y.H."/>
            <person name="Lin Y.C."/>
            <person name="Lind M."/>
            <person name="Lindquist E."/>
            <person name="Lombard V."/>
            <person name="Lucas S."/>
            <person name="Lunden K."/>
            <person name="Morin E."/>
            <person name="Murat C."/>
            <person name="Park J."/>
            <person name="Raffaello T."/>
            <person name="Rouze P."/>
            <person name="Salamov A."/>
            <person name="Schmutz J."/>
            <person name="Solheim H."/>
            <person name="Stahlberg J."/>
            <person name="Velez H."/>
            <person name="de Vries R.P."/>
            <person name="Wiebenga A."/>
            <person name="Woodward S."/>
            <person name="Yakovlev I."/>
            <person name="Garbelotto M."/>
            <person name="Martin F."/>
            <person name="Grigoriev I.V."/>
            <person name="Stenlid J."/>
        </authorList>
    </citation>
    <scope>NUCLEOTIDE SEQUENCE [LARGE SCALE GENOMIC DNA]</scope>
    <source>
        <strain evidence="1 2">TC 32-1</strain>
    </source>
</reference>
<dbReference type="InterPro" id="IPR032675">
    <property type="entry name" value="LRR_dom_sf"/>
</dbReference>
<dbReference type="HOGENOM" id="CLU_020218_0_0_1"/>
<dbReference type="Gene3D" id="3.80.10.10">
    <property type="entry name" value="Ribonuclease Inhibitor"/>
    <property type="match status" value="1"/>
</dbReference>
<dbReference type="RefSeq" id="XP_009551935.1">
    <property type="nucleotide sequence ID" value="XM_009553640.1"/>
</dbReference>
<dbReference type="eggNOG" id="ENOG502SSUB">
    <property type="taxonomic scope" value="Eukaryota"/>
</dbReference>
<dbReference type="GeneID" id="20674430"/>
<protein>
    <recommendedName>
        <fullName evidence="3">F-box domain-containing protein</fullName>
    </recommendedName>
</protein>
<sequence>MSMLVLPTELVDAVASYVDAREDLLSFALTCRAFKCIAVPRHIDYRLVRCHHRRHTVWRHLAARPDLARNVRVVEVIGELDPMRYGPERVPSFLCEAKIKAAKKERRPSNAEGLALVGEALGKMVNLQKFAWSTSLCFTREAEREAEAGIWLAVSRHQLVKHVEFVQAINPPAAFLAGPSTYPMWSMTNLRSLLVENAAFLRQEESVRCFAGVLQHSPGLESLRLALYDWSFNMAHLFSNITLPNLICLSLEIYADPDANAKPFAEFLERTPSLQSLKFQYLSLRPLKPGSLPSLKRVSSDQGEDEPLTTILADSQGRALEEVSGIPLNDRYLDLLKNVDGNALRMLEVTWFDSIEALLRVAEMFPRLVWLRVPSVDYMYDWAGVTKAPVHLGQWARVLDCFPGLKVFHGIAFFRDPKESTMIVDNDERAREIALMSETLYRVDHWEADPGKAIFIVRGDEGVTWREASVPLQDL</sequence>
<dbReference type="InterPro" id="IPR036047">
    <property type="entry name" value="F-box-like_dom_sf"/>
</dbReference>
<evidence type="ECO:0008006" key="3">
    <source>
        <dbReference type="Google" id="ProtNLM"/>
    </source>
</evidence>
<keyword evidence="2" id="KW-1185">Reference proteome</keyword>
<dbReference type="OrthoDB" id="3270296at2759"/>
<evidence type="ECO:0000313" key="2">
    <source>
        <dbReference type="Proteomes" id="UP000030671"/>
    </source>
</evidence>
<dbReference type="KEGG" id="hir:HETIRDRAFT_430232"/>
<dbReference type="EMBL" id="KI925465">
    <property type="protein sequence ID" value="ETW75670.1"/>
    <property type="molecule type" value="Genomic_DNA"/>
</dbReference>
<dbReference type="SUPFAM" id="SSF52047">
    <property type="entry name" value="RNI-like"/>
    <property type="match status" value="1"/>
</dbReference>
<dbReference type="CDD" id="cd09917">
    <property type="entry name" value="F-box_SF"/>
    <property type="match status" value="1"/>
</dbReference>
<evidence type="ECO:0000313" key="1">
    <source>
        <dbReference type="EMBL" id="ETW75670.1"/>
    </source>
</evidence>